<feature type="binding site" evidence="3">
    <location>
        <position position="16"/>
    </location>
    <ligand>
        <name>Zn(2+)</name>
        <dbReference type="ChEBI" id="CHEBI:29105"/>
    </ligand>
</feature>
<evidence type="ECO:0000256" key="2">
    <source>
        <dbReference type="ARBA" id="ARBA00022833"/>
    </source>
</evidence>
<name>A0A2K8L611_9PROT</name>
<dbReference type="GO" id="GO:0008657">
    <property type="term" value="F:DNA topoisomerase type II (double strand cut, ATP-hydrolyzing) inhibitor activity"/>
    <property type="evidence" value="ECO:0007669"/>
    <property type="project" value="UniProtKB-UniRule"/>
</dbReference>
<dbReference type="PANTHER" id="PTHR36150:SF1">
    <property type="entry name" value="DNA GYRASE INHIBITOR YACG"/>
    <property type="match status" value="1"/>
</dbReference>
<proteinExistence type="inferred from homology"/>
<dbReference type="Proteomes" id="UP000231637">
    <property type="component" value="Chromosome"/>
</dbReference>
<dbReference type="GO" id="GO:0008270">
    <property type="term" value="F:zinc ion binding"/>
    <property type="evidence" value="ECO:0007669"/>
    <property type="project" value="UniProtKB-UniRule"/>
</dbReference>
<dbReference type="Gene3D" id="3.30.50.10">
    <property type="entry name" value="Erythroid Transcription Factor GATA-1, subunit A"/>
    <property type="match status" value="1"/>
</dbReference>
<evidence type="ECO:0000256" key="3">
    <source>
        <dbReference type="HAMAP-Rule" id="MF_00649"/>
    </source>
</evidence>
<dbReference type="OrthoDB" id="5297544at2"/>
<protein>
    <recommendedName>
        <fullName evidence="3">DNA gyrase inhibitor YacG</fullName>
    </recommendedName>
</protein>
<organism evidence="4 5">
    <name type="scientific">Mariprofundus ferrinatatus</name>
    <dbReference type="NCBI Taxonomy" id="1921087"/>
    <lineage>
        <taxon>Bacteria</taxon>
        <taxon>Pseudomonadati</taxon>
        <taxon>Pseudomonadota</taxon>
        <taxon>Candidatius Mariprofundia</taxon>
        <taxon>Mariprofundales</taxon>
        <taxon>Mariprofundaceae</taxon>
        <taxon>Mariprofundus</taxon>
    </lineage>
</organism>
<dbReference type="AlphaFoldDB" id="A0A2K8L611"/>
<dbReference type="GO" id="GO:0006355">
    <property type="term" value="P:regulation of DNA-templated transcription"/>
    <property type="evidence" value="ECO:0007669"/>
    <property type="project" value="InterPro"/>
</dbReference>
<keyword evidence="5" id="KW-1185">Reference proteome</keyword>
<dbReference type="Pfam" id="PF03884">
    <property type="entry name" value="YacG"/>
    <property type="match status" value="1"/>
</dbReference>
<evidence type="ECO:0000313" key="5">
    <source>
        <dbReference type="Proteomes" id="UP000231637"/>
    </source>
</evidence>
<evidence type="ECO:0000256" key="1">
    <source>
        <dbReference type="ARBA" id="ARBA00022723"/>
    </source>
</evidence>
<dbReference type="RefSeq" id="WP_100266041.1">
    <property type="nucleotide sequence ID" value="NZ_CP018800.1"/>
</dbReference>
<keyword evidence="2 3" id="KW-0862">Zinc</keyword>
<dbReference type="SUPFAM" id="SSF57716">
    <property type="entry name" value="Glucocorticoid receptor-like (DNA-binding domain)"/>
    <property type="match status" value="1"/>
</dbReference>
<dbReference type="PANTHER" id="PTHR36150">
    <property type="entry name" value="DNA GYRASE INHIBITOR YACG"/>
    <property type="match status" value="1"/>
</dbReference>
<dbReference type="HAMAP" id="MF_00649">
    <property type="entry name" value="DNA_gyrase_inhibitor_YacG"/>
    <property type="match status" value="1"/>
</dbReference>
<comment type="cofactor">
    <cofactor evidence="3">
        <name>Zn(2+)</name>
        <dbReference type="ChEBI" id="CHEBI:29105"/>
    </cofactor>
    <text evidence="3">Binds 1 zinc ion.</text>
</comment>
<feature type="binding site" evidence="3">
    <location>
        <position position="30"/>
    </location>
    <ligand>
        <name>Zn(2+)</name>
        <dbReference type="ChEBI" id="CHEBI:29105"/>
    </ligand>
</feature>
<keyword evidence="1 3" id="KW-0479">Metal-binding</keyword>
<sequence length="64" mass="7328">MQLKSVNDSRFRCPNCKKAVERDNDNFPFCCDRCRIIDLGRWATGDYRIAGDPAPIPDDSEDYG</sequence>
<gene>
    <name evidence="3" type="primary">yacG</name>
    <name evidence="4" type="ORF">Ga0123462_1885</name>
</gene>
<dbReference type="KEGG" id="mfn:Ga0123462_1885"/>
<feature type="binding site" evidence="3">
    <location>
        <position position="34"/>
    </location>
    <ligand>
        <name>Zn(2+)</name>
        <dbReference type="ChEBI" id="CHEBI:29105"/>
    </ligand>
</feature>
<accession>A0A2K8L611</accession>
<dbReference type="InterPro" id="IPR005584">
    <property type="entry name" value="DNA_gyrase_inhibitor_YacG"/>
</dbReference>
<comment type="function">
    <text evidence="3">Inhibits all the catalytic activities of DNA gyrase by preventing its interaction with DNA. Acts by binding directly to the C-terminal domain of GyrB, which probably disrupts DNA binding by the gyrase.</text>
</comment>
<comment type="similarity">
    <text evidence="3">Belongs to the DNA gyrase inhibitor YacG family.</text>
</comment>
<dbReference type="EMBL" id="CP018800">
    <property type="protein sequence ID" value="ATX82727.1"/>
    <property type="molecule type" value="Genomic_DNA"/>
</dbReference>
<comment type="subunit">
    <text evidence="3">Interacts with GyrB.</text>
</comment>
<dbReference type="InterPro" id="IPR013088">
    <property type="entry name" value="Znf_NHR/GATA"/>
</dbReference>
<evidence type="ECO:0000313" key="4">
    <source>
        <dbReference type="EMBL" id="ATX82727.1"/>
    </source>
</evidence>
<reference evidence="4 5" key="1">
    <citation type="submission" date="2016-12" db="EMBL/GenBank/DDBJ databases">
        <title>Isolation and genomic insights into novel planktonic Zetaproteobacteria from stratified waters of the Chesapeake Bay.</title>
        <authorList>
            <person name="McAllister S.M."/>
            <person name="Kato S."/>
            <person name="Chan C.S."/>
            <person name="Chiu B.K."/>
            <person name="Field E.K."/>
        </authorList>
    </citation>
    <scope>NUCLEOTIDE SEQUENCE [LARGE SCALE GENOMIC DNA]</scope>
    <source>
        <strain evidence="4 5">CP-8</strain>
    </source>
</reference>
<feature type="binding site" evidence="3">
    <location>
        <position position="13"/>
    </location>
    <ligand>
        <name>Zn(2+)</name>
        <dbReference type="ChEBI" id="CHEBI:29105"/>
    </ligand>
</feature>